<dbReference type="InterPro" id="IPR003651">
    <property type="entry name" value="Endonuclease3_FeS-loop_motif"/>
</dbReference>
<dbReference type="GO" id="GO:0141166">
    <property type="term" value="P:chromosomal 5-methylcytosine DNA demethylation pathway"/>
    <property type="evidence" value="ECO:0007669"/>
    <property type="project" value="InterPro"/>
</dbReference>
<feature type="compositionally biased region" description="Basic and acidic residues" evidence="10">
    <location>
        <begin position="1339"/>
        <end position="1361"/>
    </location>
</feature>
<dbReference type="Gene3D" id="1.10.1670.10">
    <property type="entry name" value="Helix-hairpin-Helix base-excision DNA repair enzymes (C-terminal)"/>
    <property type="match status" value="1"/>
</dbReference>
<dbReference type="GeneID" id="109718963"/>
<name>A0A6P5FXJ5_ANACO</name>
<keyword evidence="8" id="KW-0238">DNA-binding</keyword>
<evidence type="ECO:0000313" key="12">
    <source>
        <dbReference type="Proteomes" id="UP000515123"/>
    </source>
</evidence>
<dbReference type="FunFam" id="1.10.1670.10:FF:000004">
    <property type="entry name" value="DNA glycosylase/AP lyase ROS1"/>
    <property type="match status" value="1"/>
</dbReference>
<keyword evidence="6" id="KW-0408">Iron</keyword>
<dbReference type="SMART" id="SM00525">
    <property type="entry name" value="FES"/>
    <property type="match status" value="1"/>
</dbReference>
<keyword evidence="4" id="KW-0004">4Fe-4S</keyword>
<dbReference type="GO" id="GO:0005634">
    <property type="term" value="C:nucleus"/>
    <property type="evidence" value="ECO:0007669"/>
    <property type="project" value="UniProtKB-SubCell"/>
</dbReference>
<dbReference type="GO" id="GO:0051747">
    <property type="term" value="F:cytosine C-5 DNA demethylase activity"/>
    <property type="evidence" value="ECO:0007669"/>
    <property type="project" value="UniProtKB-ARBA"/>
</dbReference>
<evidence type="ECO:0000256" key="3">
    <source>
        <dbReference type="ARBA" id="ARBA00005646"/>
    </source>
</evidence>
<comment type="subcellular location">
    <subcellularLocation>
        <location evidence="2">Nucleus</location>
    </subcellularLocation>
</comment>
<evidence type="ECO:0000259" key="11">
    <source>
        <dbReference type="SMART" id="SM00478"/>
    </source>
</evidence>
<evidence type="ECO:0000256" key="6">
    <source>
        <dbReference type="ARBA" id="ARBA00023004"/>
    </source>
</evidence>
<dbReference type="Proteomes" id="UP000515123">
    <property type="component" value="Linkage group 12"/>
</dbReference>
<dbReference type="InterPro" id="IPR023170">
    <property type="entry name" value="HhH_base_excis_C"/>
</dbReference>
<feature type="compositionally biased region" description="Polar residues" evidence="10">
    <location>
        <begin position="297"/>
        <end position="309"/>
    </location>
</feature>
<keyword evidence="5" id="KW-0479">Metal-binding</keyword>
<evidence type="ECO:0000256" key="9">
    <source>
        <dbReference type="ARBA" id="ARBA00023242"/>
    </source>
</evidence>
<dbReference type="GO" id="GO:0019104">
    <property type="term" value="F:DNA N-glycosylase activity"/>
    <property type="evidence" value="ECO:0007669"/>
    <property type="project" value="InterPro"/>
</dbReference>
<dbReference type="Pfam" id="PF15628">
    <property type="entry name" value="RRM_DME"/>
    <property type="match status" value="1"/>
</dbReference>
<reference evidence="13" key="2">
    <citation type="submission" date="2025-08" db="UniProtKB">
        <authorList>
            <consortium name="RefSeq"/>
        </authorList>
    </citation>
    <scope>IDENTIFICATION</scope>
    <source>
        <tissue evidence="13">Leaf</tissue>
    </source>
</reference>
<dbReference type="InterPro" id="IPR044811">
    <property type="entry name" value="DME/ROS1"/>
</dbReference>
<dbReference type="InterPro" id="IPR028925">
    <property type="entry name" value="RRM_DME"/>
</dbReference>
<feature type="region of interest" description="Disordered" evidence="10">
    <location>
        <begin position="1300"/>
        <end position="1361"/>
    </location>
</feature>
<dbReference type="Pfam" id="PF15629">
    <property type="entry name" value="Perm-CXXC"/>
    <property type="match status" value="1"/>
</dbReference>
<evidence type="ECO:0000256" key="7">
    <source>
        <dbReference type="ARBA" id="ARBA00023014"/>
    </source>
</evidence>
<protein>
    <submittedName>
        <fullName evidence="13">Transcriptional activator DEMETER-like</fullName>
    </submittedName>
</protein>
<feature type="compositionally biased region" description="Basic and acidic residues" evidence="10">
    <location>
        <begin position="1322"/>
        <end position="1332"/>
    </location>
</feature>
<comment type="cofactor">
    <cofactor evidence="1">
        <name>[4Fe-4S] cluster</name>
        <dbReference type="ChEBI" id="CHEBI:49883"/>
    </cofactor>
</comment>
<dbReference type="InterPro" id="IPR011257">
    <property type="entry name" value="DNA_glycosylase"/>
</dbReference>
<feature type="region of interest" description="Disordered" evidence="10">
    <location>
        <begin position="454"/>
        <end position="499"/>
    </location>
</feature>
<reference evidence="12" key="1">
    <citation type="journal article" date="2015" name="Nat. Genet.">
        <title>The pineapple genome and the evolution of CAM photosynthesis.</title>
        <authorList>
            <person name="Ming R."/>
            <person name="VanBuren R."/>
            <person name="Wai C.M."/>
            <person name="Tang H."/>
            <person name="Schatz M.C."/>
            <person name="Bowers J.E."/>
            <person name="Lyons E."/>
            <person name="Wang M.L."/>
            <person name="Chen J."/>
            <person name="Biggers E."/>
            <person name="Zhang J."/>
            <person name="Huang L."/>
            <person name="Zhang L."/>
            <person name="Miao W."/>
            <person name="Zhang J."/>
            <person name="Ye Z."/>
            <person name="Miao C."/>
            <person name="Lin Z."/>
            <person name="Wang H."/>
            <person name="Zhou H."/>
            <person name="Yim W.C."/>
            <person name="Priest H.D."/>
            <person name="Zheng C."/>
            <person name="Woodhouse M."/>
            <person name="Edger P.P."/>
            <person name="Guyot R."/>
            <person name="Guo H.B."/>
            <person name="Guo H."/>
            <person name="Zheng G."/>
            <person name="Singh R."/>
            <person name="Sharma A."/>
            <person name="Min X."/>
            <person name="Zheng Y."/>
            <person name="Lee H."/>
            <person name="Gurtowski J."/>
            <person name="Sedlazeck F.J."/>
            <person name="Harkess A."/>
            <person name="McKain M.R."/>
            <person name="Liao Z."/>
            <person name="Fang J."/>
            <person name="Liu J."/>
            <person name="Zhang X."/>
            <person name="Zhang Q."/>
            <person name="Hu W."/>
            <person name="Qin Y."/>
            <person name="Wang K."/>
            <person name="Chen L.Y."/>
            <person name="Shirley N."/>
            <person name="Lin Y.R."/>
            <person name="Liu L.Y."/>
            <person name="Hernandez A.G."/>
            <person name="Wright C.L."/>
            <person name="Bulone V."/>
            <person name="Tuskan G.A."/>
            <person name="Heath K."/>
            <person name="Zee F."/>
            <person name="Moore P.H."/>
            <person name="Sunkar R."/>
            <person name="Leebens-Mack J.H."/>
            <person name="Mockler T."/>
            <person name="Bennetzen J.L."/>
            <person name="Freeling M."/>
            <person name="Sankoff D."/>
            <person name="Paterson A.H."/>
            <person name="Zhu X."/>
            <person name="Yang X."/>
            <person name="Smith J.A."/>
            <person name="Cushman J.C."/>
            <person name="Paull R.E."/>
            <person name="Yu Q."/>
        </authorList>
    </citation>
    <scope>NUCLEOTIDE SEQUENCE [LARGE SCALE GENOMIC DNA]</scope>
    <source>
        <strain evidence="12">cv. F153</strain>
    </source>
</reference>
<evidence type="ECO:0000256" key="2">
    <source>
        <dbReference type="ARBA" id="ARBA00004123"/>
    </source>
</evidence>
<dbReference type="SUPFAM" id="SSF48150">
    <property type="entry name" value="DNA-glycosylase"/>
    <property type="match status" value="1"/>
</dbReference>
<evidence type="ECO:0000256" key="1">
    <source>
        <dbReference type="ARBA" id="ARBA00001966"/>
    </source>
</evidence>
<dbReference type="RefSeq" id="XP_020101061.1">
    <property type="nucleotide sequence ID" value="XM_020245472.1"/>
</dbReference>
<evidence type="ECO:0000256" key="8">
    <source>
        <dbReference type="ARBA" id="ARBA00023125"/>
    </source>
</evidence>
<evidence type="ECO:0000256" key="10">
    <source>
        <dbReference type="SAM" id="MobiDB-lite"/>
    </source>
</evidence>
<dbReference type="GO" id="GO:0006284">
    <property type="term" value="P:base-excision repair"/>
    <property type="evidence" value="ECO:0007669"/>
    <property type="project" value="InterPro"/>
</dbReference>
<feature type="compositionally biased region" description="Polar residues" evidence="10">
    <location>
        <begin position="682"/>
        <end position="703"/>
    </location>
</feature>
<organism evidence="12 13">
    <name type="scientific">Ananas comosus</name>
    <name type="common">Pineapple</name>
    <name type="synonym">Ananas ananas</name>
    <dbReference type="NCBI Taxonomy" id="4615"/>
    <lineage>
        <taxon>Eukaryota</taxon>
        <taxon>Viridiplantae</taxon>
        <taxon>Streptophyta</taxon>
        <taxon>Embryophyta</taxon>
        <taxon>Tracheophyta</taxon>
        <taxon>Spermatophyta</taxon>
        <taxon>Magnoliopsida</taxon>
        <taxon>Liliopsida</taxon>
        <taxon>Poales</taxon>
        <taxon>Bromeliaceae</taxon>
        <taxon>Bromelioideae</taxon>
        <taxon>Ananas</taxon>
    </lineage>
</organism>
<keyword evidence="7" id="KW-0411">Iron-sulfur</keyword>
<feature type="compositionally biased region" description="Low complexity" evidence="10">
    <location>
        <begin position="1004"/>
        <end position="1019"/>
    </location>
</feature>
<feature type="domain" description="HhH-GPD" evidence="11">
    <location>
        <begin position="1371"/>
        <end position="1520"/>
    </location>
</feature>
<gene>
    <name evidence="13" type="primary">LOC109718963</name>
</gene>
<keyword evidence="12" id="KW-1185">Reference proteome</keyword>
<feature type="compositionally biased region" description="Polar residues" evidence="10">
    <location>
        <begin position="1303"/>
        <end position="1318"/>
    </location>
</feature>
<comment type="similarity">
    <text evidence="3">Belongs to the DNA glycosylase family. DEMETER subfamily.</text>
</comment>
<accession>A0A6P5FXJ5</accession>
<dbReference type="InterPro" id="IPR003265">
    <property type="entry name" value="HhH-GPD_domain"/>
</dbReference>
<dbReference type="Gene3D" id="1.10.340.30">
    <property type="entry name" value="Hypothetical protein, domain 2"/>
    <property type="match status" value="1"/>
</dbReference>
<feature type="region of interest" description="Disordered" evidence="10">
    <location>
        <begin position="672"/>
        <end position="740"/>
    </location>
</feature>
<proteinExistence type="inferred from homology"/>
<dbReference type="GO" id="GO:0051539">
    <property type="term" value="F:4 iron, 4 sulfur cluster binding"/>
    <property type="evidence" value="ECO:0007669"/>
    <property type="project" value="UniProtKB-KW"/>
</dbReference>
<dbReference type="PANTHER" id="PTHR46213">
    <property type="entry name" value="TRANSCRIPTIONAL ACTIVATOR DEMETER"/>
    <property type="match status" value="1"/>
</dbReference>
<dbReference type="OrthoDB" id="5607at2759"/>
<dbReference type="CDD" id="cd00056">
    <property type="entry name" value="ENDO3c"/>
    <property type="match status" value="1"/>
</dbReference>
<evidence type="ECO:0000256" key="5">
    <source>
        <dbReference type="ARBA" id="ARBA00022723"/>
    </source>
</evidence>
<feature type="region of interest" description="Disordered" evidence="10">
    <location>
        <begin position="983"/>
        <end position="1019"/>
    </location>
</feature>
<feature type="compositionally biased region" description="Basic residues" evidence="10">
    <location>
        <begin position="250"/>
        <end position="259"/>
    </location>
</feature>
<feature type="region of interest" description="Disordered" evidence="10">
    <location>
        <begin position="198"/>
        <end position="309"/>
    </location>
</feature>
<dbReference type="SMART" id="SM00478">
    <property type="entry name" value="ENDO3c"/>
    <property type="match status" value="1"/>
</dbReference>
<sequence>MVRGGNPNSGIGEGSPPMGEHFPFLICEGETPFSFLPHFNSVQEKAVSKVMSGNLPFLPTPMPFERNISLQDRLPPEVIDLVDDEEDERAAQEDVAGKWQPLMQNNIDLGLLNNVVLSQMQSSQQPVEDHIDLDLLNNAMLSQMGSLEQTVQKDMDTGLLNNVVLSQMGFNEQPQSSMNKNIYSEDVSTQQVVINDAGKGENQGIDLNKTPQQAPRRKKHRPKVIKEGKPKTPKTVTPKLPKNKEENPSGKRKYVRKKKEPSNPSVDPPASGELRDPRGVPGDKPVRRRLNFDNEVTPASNEKITSSEKVGQDREVFCVAASTGSNGVVADNLPNGREFDLNNSINQMPNESVTSHGSYHPTCSMEATRINHMLNEYRWVHMGNPVTPPQYPRREVPKENLNELLRIPRETGLNHLDSYGMLNLQMKGTKREHNLVGGTQVSSSSVNIGQAYSDRGVVNSHPDTSGQDPYLPDSHKKKRMENDHNSQNGFLPNAYSPPPPVAGSPFSNWKANQVLLCNSDGINCDSAHRLMTLQIKRGLDHTGSGMHNRSNMPPTPGHNHTHTSVAREYTHIVRAQYATNIPNYGHKQTPANVTRDYNHISTPEHAMEMPHPGHNQTPTSAARVYSHIATPEYAVNTPICGHNQTPVSANKGSDHLATPQKRFDYINNRLHSPITPFRRNNDSQSEVYQQPQATPETISGKASESSKRKGRPKRGKVSPTNPSSSKTGHEGSGKYENIISSSYDPKDPLDVIIHRLRCLDINRVTENDCVAAQEQMALVPYEGGQGTIVPYNFELVKKRRSRAKVDLDAETNRVWRLLMLKEGSEAEGVDKEKWWEEERRIFRGRVDSFIARMHLVQGDRRFSQWKGSVVDSVVGVFLTQNVSDHLSSSAFMALAAKYPVKSQNDIEKPRTEMTTTTHLEQPGSRCIVSFDDDPPKWQESIVIKEVEEKNSLVIIEEKEGGNCNESLGSNTGDSTVEYSKGKGCANIGHESPDSSTSDKSAEDVVSSQNSVVSSQNSVNSNELNNFGVQELMFRRVSNGTDSSTPFMDLLRVAEMRNQNGERIPTSESHGGVDLSPQNGIENNSLILDQLNNDNLSIVSPSVNTYSYSYLQNKQQHDSINASYFPHLQTIFNSKLAGTNGADASTLLLQAKNRCGINGVNAKSVLLPGENRFYPPSPAPGIPVKNKTQMLETLGNHSVYKQDNFDYQTRVSSDSQAVPKSDLDLPIRSKQHMQPLNSSEAETCTANHLCCNNSNNDNNLSKDKFDAQLGEHMVQKFQRSENKEQSQIGYTQNAGKFQVPMKNYGNQLSSSNIDNTSTPHGLEGLESKSKDKTNSAQKFAPEKDNDGLKPKKATKSEKKKSYDWDNLRKETLKNAAKRERTQNTMDSLDWEAVRSANVKEISDVIRERGMNNLLAERIKDFLDRLVRDHGSVDLEWLRDVDPDKAKDYLLSVRGLGLKSVECVRLLTLHHLAFPVDTNVGRICVRLGWVPLQPLPESLQLHLLELYPILETIQKYLWPRLCKLDQRTLYELHYQMITFGKVFCTKSKPNCNACPMRAECKHFASAFASARLALPGPEEKSIISSTVPITSENFTPNILNLTPPFPQLEGSTLSQEPTTITAVKNNEPIIEEPATPENICPEIEESAIEEAFLEDPDEIPTIKLNFEEFTQNLQNYMQANNMELQEADMSKALVALTPEAASIPMPKLKNISRLRTEHQVYELPDSHPLLQGLEQREPDDPCPYLLAIWTPGETAQSIEAPMAFCSSQETGQLCNNVTCFNCNSIREAQAQTVRGTLLIPCRTAMRGSFPLNGTYFQVNEVFADHDTSRTPVDVPRNWIWNLPRRTVYFGTSIPTIFKGLTTEGIQHCFWRGFVCVRGFDRTTRAPRPLYARLHFPASKVPRTKRPAAAPAAAAAAPREEWGRFFLLHHQFNSHRREEVQKENE</sequence>
<evidence type="ECO:0000313" key="13">
    <source>
        <dbReference type="RefSeq" id="XP_020101061.1"/>
    </source>
</evidence>
<dbReference type="PANTHER" id="PTHR46213:SF13">
    <property type="entry name" value="DEMETER-LIKE PROTEIN 2-RELATED"/>
    <property type="match status" value="1"/>
</dbReference>
<dbReference type="GO" id="GO:0003677">
    <property type="term" value="F:DNA binding"/>
    <property type="evidence" value="ECO:0007669"/>
    <property type="project" value="UniProtKB-KW"/>
</dbReference>
<keyword evidence="9" id="KW-0539">Nucleus</keyword>
<evidence type="ECO:0000256" key="4">
    <source>
        <dbReference type="ARBA" id="ARBA00022485"/>
    </source>
</evidence>
<dbReference type="GO" id="GO:0046872">
    <property type="term" value="F:metal ion binding"/>
    <property type="evidence" value="ECO:0007669"/>
    <property type="project" value="UniProtKB-KW"/>
</dbReference>
<dbReference type="InterPro" id="IPR028924">
    <property type="entry name" value="Perm-CXXC"/>
</dbReference>